<dbReference type="Gene3D" id="3.30.470.10">
    <property type="match status" value="1"/>
</dbReference>
<evidence type="ECO:0000256" key="7">
    <source>
        <dbReference type="ARBA" id="ARBA00023304"/>
    </source>
</evidence>
<comment type="similarity">
    <text evidence="2 9">Belongs to the class-IV pyridoxal-phosphate-dependent aminotransferase family.</text>
</comment>
<evidence type="ECO:0000256" key="11">
    <source>
        <dbReference type="RuleBase" id="RU004517"/>
    </source>
</evidence>
<dbReference type="Pfam" id="PF01063">
    <property type="entry name" value="Aminotran_4"/>
    <property type="match status" value="1"/>
</dbReference>
<dbReference type="EC" id="2.6.1.42" evidence="11"/>
<keyword evidence="4 11" id="KW-0028">Amino-acid biosynthesis</keyword>
<dbReference type="PANTHER" id="PTHR11825:SF44">
    <property type="entry name" value="BRANCHED-CHAIN-AMINO-ACID AMINOTRANSFERASE"/>
    <property type="match status" value="1"/>
</dbReference>
<proteinExistence type="inferred from homology"/>
<dbReference type="PANTHER" id="PTHR11825">
    <property type="entry name" value="SUBGROUP IIII AMINOTRANSFERASE"/>
    <property type="match status" value="1"/>
</dbReference>
<evidence type="ECO:0000256" key="4">
    <source>
        <dbReference type="ARBA" id="ARBA00022605"/>
    </source>
</evidence>
<gene>
    <name evidence="12" type="ORF">CVIRNUC_011037</name>
</gene>
<comment type="catalytic activity">
    <reaction evidence="11">
        <text>L-valine + 2-oxoglutarate = 3-methyl-2-oxobutanoate + L-glutamate</text>
        <dbReference type="Rhea" id="RHEA:24813"/>
        <dbReference type="ChEBI" id="CHEBI:11851"/>
        <dbReference type="ChEBI" id="CHEBI:16810"/>
        <dbReference type="ChEBI" id="CHEBI:29985"/>
        <dbReference type="ChEBI" id="CHEBI:57762"/>
        <dbReference type="EC" id="2.6.1.42"/>
    </reaction>
</comment>
<dbReference type="InterPro" id="IPR001544">
    <property type="entry name" value="Aminotrans_IV"/>
</dbReference>
<evidence type="ECO:0000256" key="3">
    <source>
        <dbReference type="ARBA" id="ARBA00022576"/>
    </source>
</evidence>
<sequence length="428" mass="47372">MLQTDLYSESMMTKHVCVSKHDPDFSDRRGAAETFRTANLEKNLTSPTHASLDLENLRFGQTFTDHLLTVEHTVGQGWGRPQIRALADGLHVHPAAPVLHYGMCCFEGMKAYLGVDGRGRLFRPDMNMDRLHRSSRRLLLADYEPDELLECLKELLRVERAWLPEREGYSLYIRPFMFSSGHSIGIGRPTSTTIAIMLSPVGPYFQTGLTPIKLFLDERHVRAWPGGVGDCKVGSNYAPTIHPQITAHETHGTPQVLYTMPSSSSSKDDAIVSESGAMNVFFVLDKEDGSGQQLITPPLDGTILPGVTRDSILRLARHWADYEVSEARITIGRLRKAAAEGRLREIFGCGTACIVQPINGLVRADGETLEAPFDASNITSMTARMTRALTDIQYARVPSDWSVPFDDAKIEEKELAGAEPCDDAVMGL</sequence>
<comment type="cofactor">
    <cofactor evidence="1 10">
        <name>pyridoxal 5'-phosphate</name>
        <dbReference type="ChEBI" id="CHEBI:597326"/>
    </cofactor>
</comment>
<evidence type="ECO:0000256" key="6">
    <source>
        <dbReference type="ARBA" id="ARBA00022898"/>
    </source>
</evidence>
<dbReference type="InterPro" id="IPR043131">
    <property type="entry name" value="BCAT-like_N"/>
</dbReference>
<evidence type="ECO:0000313" key="13">
    <source>
        <dbReference type="Proteomes" id="UP001314263"/>
    </source>
</evidence>
<dbReference type="PROSITE" id="PS00770">
    <property type="entry name" value="AA_TRANSFER_CLASS_4"/>
    <property type="match status" value="1"/>
</dbReference>
<evidence type="ECO:0000313" key="12">
    <source>
        <dbReference type="EMBL" id="CAK0787815.1"/>
    </source>
</evidence>
<evidence type="ECO:0000256" key="2">
    <source>
        <dbReference type="ARBA" id="ARBA00009320"/>
    </source>
</evidence>
<dbReference type="SUPFAM" id="SSF56752">
    <property type="entry name" value="D-aminoacid aminotransferase-like PLP-dependent enzymes"/>
    <property type="match status" value="1"/>
</dbReference>
<dbReference type="InterPro" id="IPR005786">
    <property type="entry name" value="B_amino_transII"/>
</dbReference>
<accession>A0AAV1INH6</accession>
<dbReference type="Gene3D" id="3.20.10.10">
    <property type="entry name" value="D-amino Acid Aminotransferase, subunit A, domain 2"/>
    <property type="match status" value="1"/>
</dbReference>
<comment type="catalytic activity">
    <reaction evidence="11">
        <text>L-leucine + 2-oxoglutarate = 4-methyl-2-oxopentanoate + L-glutamate</text>
        <dbReference type="Rhea" id="RHEA:18321"/>
        <dbReference type="ChEBI" id="CHEBI:16810"/>
        <dbReference type="ChEBI" id="CHEBI:17865"/>
        <dbReference type="ChEBI" id="CHEBI:29985"/>
        <dbReference type="ChEBI" id="CHEBI:57427"/>
        <dbReference type="EC" id="2.6.1.42"/>
    </reaction>
</comment>
<dbReference type="NCBIfam" id="NF009897">
    <property type="entry name" value="PRK13357.1"/>
    <property type="match status" value="1"/>
</dbReference>
<keyword evidence="5 11" id="KW-0808">Transferase</keyword>
<evidence type="ECO:0000256" key="8">
    <source>
        <dbReference type="PIRSR" id="PIRSR006468-1"/>
    </source>
</evidence>
<dbReference type="PIRSF" id="PIRSF006468">
    <property type="entry name" value="BCAT1"/>
    <property type="match status" value="1"/>
</dbReference>
<protein>
    <recommendedName>
        <fullName evidence="11">Branched-chain-amino-acid aminotransferase</fullName>
        <ecNumber evidence="11">2.6.1.42</ecNumber>
    </recommendedName>
</protein>
<dbReference type="InterPro" id="IPR018300">
    <property type="entry name" value="Aminotrans_IV_CS"/>
</dbReference>
<dbReference type="CDD" id="cd01557">
    <property type="entry name" value="BCAT_beta_family"/>
    <property type="match status" value="1"/>
</dbReference>
<dbReference type="InterPro" id="IPR036038">
    <property type="entry name" value="Aminotransferase-like"/>
</dbReference>
<dbReference type="Proteomes" id="UP001314263">
    <property type="component" value="Unassembled WGS sequence"/>
</dbReference>
<dbReference type="GO" id="GO:0008652">
    <property type="term" value="P:amino acid biosynthetic process"/>
    <property type="evidence" value="ECO:0007669"/>
    <property type="project" value="UniProtKB-KW"/>
</dbReference>
<keyword evidence="6 10" id="KW-0663">Pyridoxal phosphate</keyword>
<comment type="catalytic activity">
    <reaction evidence="11">
        <text>L-isoleucine + 2-oxoglutarate = (S)-3-methyl-2-oxopentanoate + L-glutamate</text>
        <dbReference type="Rhea" id="RHEA:24801"/>
        <dbReference type="ChEBI" id="CHEBI:16810"/>
        <dbReference type="ChEBI" id="CHEBI:29985"/>
        <dbReference type="ChEBI" id="CHEBI:35146"/>
        <dbReference type="ChEBI" id="CHEBI:58045"/>
        <dbReference type="EC" id="2.6.1.42"/>
    </reaction>
</comment>
<organism evidence="12 13">
    <name type="scientific">Coccomyxa viridis</name>
    <dbReference type="NCBI Taxonomy" id="1274662"/>
    <lineage>
        <taxon>Eukaryota</taxon>
        <taxon>Viridiplantae</taxon>
        <taxon>Chlorophyta</taxon>
        <taxon>core chlorophytes</taxon>
        <taxon>Trebouxiophyceae</taxon>
        <taxon>Trebouxiophyceae incertae sedis</taxon>
        <taxon>Coccomyxaceae</taxon>
        <taxon>Coccomyxa</taxon>
    </lineage>
</organism>
<dbReference type="AlphaFoldDB" id="A0AAV1INH6"/>
<dbReference type="InterPro" id="IPR033939">
    <property type="entry name" value="BCAT_family"/>
</dbReference>
<keyword evidence="7 11" id="KW-0100">Branched-chain amino acid biosynthesis</keyword>
<evidence type="ECO:0000256" key="10">
    <source>
        <dbReference type="RuleBase" id="RU004516"/>
    </source>
</evidence>
<keyword evidence="13" id="KW-1185">Reference proteome</keyword>
<dbReference type="GO" id="GO:0004084">
    <property type="term" value="F:branched-chain-amino-acid transaminase activity"/>
    <property type="evidence" value="ECO:0007669"/>
    <property type="project" value="UniProtKB-EC"/>
</dbReference>
<reference evidence="12 13" key="1">
    <citation type="submission" date="2023-10" db="EMBL/GenBank/DDBJ databases">
        <authorList>
            <person name="Maclean D."/>
            <person name="Macfadyen A."/>
        </authorList>
    </citation>
    <scope>NUCLEOTIDE SEQUENCE [LARGE SCALE GENOMIC DNA]</scope>
</reference>
<comment type="caution">
    <text evidence="12">The sequence shown here is derived from an EMBL/GenBank/DDBJ whole genome shotgun (WGS) entry which is preliminary data.</text>
</comment>
<dbReference type="GO" id="GO:0009082">
    <property type="term" value="P:branched-chain amino acid biosynthetic process"/>
    <property type="evidence" value="ECO:0007669"/>
    <property type="project" value="UniProtKB-KW"/>
</dbReference>
<feature type="modified residue" description="N6-(pyridoxal phosphate)lysine" evidence="8">
    <location>
        <position position="232"/>
    </location>
</feature>
<evidence type="ECO:0000256" key="9">
    <source>
        <dbReference type="RuleBase" id="RU004106"/>
    </source>
</evidence>
<dbReference type="InterPro" id="IPR043132">
    <property type="entry name" value="BCAT-like_C"/>
</dbReference>
<name>A0AAV1INH6_9CHLO</name>
<evidence type="ECO:0000256" key="5">
    <source>
        <dbReference type="ARBA" id="ARBA00022679"/>
    </source>
</evidence>
<dbReference type="NCBIfam" id="TIGR01123">
    <property type="entry name" value="ilvE_II"/>
    <property type="match status" value="1"/>
</dbReference>
<dbReference type="EMBL" id="CAUYUE010000018">
    <property type="protein sequence ID" value="CAK0787815.1"/>
    <property type="molecule type" value="Genomic_DNA"/>
</dbReference>
<keyword evidence="3 11" id="KW-0032">Aminotransferase</keyword>
<evidence type="ECO:0000256" key="1">
    <source>
        <dbReference type="ARBA" id="ARBA00001933"/>
    </source>
</evidence>